<sequence>MAALVKYRMTWGVALHCLFSPTVSTKRMTLYGGGYSYDETTASRVREDFPSLASIKNGFRRRSHLRYFLSLTRRPW</sequence>
<accession>A0A6B0TUH2</accession>
<organism evidence="1">
    <name type="scientific">Ixodes ricinus</name>
    <name type="common">Common tick</name>
    <name type="synonym">Acarus ricinus</name>
    <dbReference type="NCBI Taxonomy" id="34613"/>
    <lineage>
        <taxon>Eukaryota</taxon>
        <taxon>Metazoa</taxon>
        <taxon>Ecdysozoa</taxon>
        <taxon>Arthropoda</taxon>
        <taxon>Chelicerata</taxon>
        <taxon>Arachnida</taxon>
        <taxon>Acari</taxon>
        <taxon>Parasitiformes</taxon>
        <taxon>Ixodida</taxon>
        <taxon>Ixodoidea</taxon>
        <taxon>Ixodidae</taxon>
        <taxon>Ixodinae</taxon>
        <taxon>Ixodes</taxon>
    </lineage>
</organism>
<reference evidence="1" key="1">
    <citation type="submission" date="2019-12" db="EMBL/GenBank/DDBJ databases">
        <title>An insight into the sialome of adult female Ixodes ricinus ticks feeding for 6 days.</title>
        <authorList>
            <person name="Perner J."/>
            <person name="Ribeiro J.M.C."/>
        </authorList>
    </citation>
    <scope>NUCLEOTIDE SEQUENCE</scope>
    <source>
        <strain evidence="1">Semi-engorged</strain>
        <tissue evidence="1">Salivary glands</tissue>
    </source>
</reference>
<dbReference type="AlphaFoldDB" id="A0A6B0TUH2"/>
<name>A0A6B0TUH2_IXORI</name>
<proteinExistence type="predicted"/>
<protein>
    <submittedName>
        <fullName evidence="1">Putative secreted protein</fullName>
    </submittedName>
</protein>
<evidence type="ECO:0000313" key="1">
    <source>
        <dbReference type="EMBL" id="MXU83652.1"/>
    </source>
</evidence>
<dbReference type="EMBL" id="GIFC01001569">
    <property type="protein sequence ID" value="MXU83652.1"/>
    <property type="molecule type" value="Transcribed_RNA"/>
</dbReference>